<reference evidence="1 2" key="1">
    <citation type="submission" date="2016-11" db="EMBL/GenBank/DDBJ databases">
        <authorList>
            <person name="Jaros S."/>
            <person name="Januszkiewicz K."/>
            <person name="Wedrychowicz H."/>
        </authorList>
    </citation>
    <scope>NUCLEOTIDE SEQUENCE [LARGE SCALE GENOMIC DNA]</scope>
    <source>
        <strain evidence="1 2">DSM 44523</strain>
    </source>
</reference>
<evidence type="ECO:0000313" key="1">
    <source>
        <dbReference type="EMBL" id="SHF12479.1"/>
    </source>
</evidence>
<keyword evidence="2" id="KW-1185">Reference proteome</keyword>
<organism evidence="1 2">
    <name type="scientific">Streptoalloteichus hindustanus</name>
    <dbReference type="NCBI Taxonomy" id="2017"/>
    <lineage>
        <taxon>Bacteria</taxon>
        <taxon>Bacillati</taxon>
        <taxon>Actinomycetota</taxon>
        <taxon>Actinomycetes</taxon>
        <taxon>Pseudonocardiales</taxon>
        <taxon>Pseudonocardiaceae</taxon>
        <taxon>Streptoalloteichus</taxon>
    </lineage>
</organism>
<dbReference type="STRING" id="2017.SAMN05444320_102584"/>
<accession>A0A1M4Z336</accession>
<dbReference type="RefSeq" id="WP_073480794.1">
    <property type="nucleotide sequence ID" value="NZ_FQVN01000002.1"/>
</dbReference>
<protein>
    <submittedName>
        <fullName evidence="1">CHAP domain-containing protein</fullName>
    </submittedName>
</protein>
<proteinExistence type="predicted"/>
<gene>
    <name evidence="1" type="ORF">SAMN05444320_102584</name>
</gene>
<sequence>MDKKDLGVARRLARGLTMLGVGASLVLGSVVATAPVAAAGTDADPDAVAPAVLEVEHLDGQQLTGAELAKFLEEDRARLEAEPDAAPDDTATDETVAASRRDKIVSIARKEIGTKEKPPGSNCQKYSKRCVSWCSLFSTWVWRKAGVDIPQYAFTGDVYKWGQRHKKAYGKSKLRKLAKGDSLLLGTGPSKPSTSKHIGIVEKFDLKKGKVTLIEGNASNQVKRVTRALSSKTFYGGVRP</sequence>
<dbReference type="EMBL" id="FQVN01000002">
    <property type="protein sequence ID" value="SHF12479.1"/>
    <property type="molecule type" value="Genomic_DNA"/>
</dbReference>
<evidence type="ECO:0000313" key="2">
    <source>
        <dbReference type="Proteomes" id="UP000184501"/>
    </source>
</evidence>
<dbReference type="Gene3D" id="3.90.1720.10">
    <property type="entry name" value="endopeptidase domain like (from Nostoc punctiforme)"/>
    <property type="match status" value="1"/>
</dbReference>
<name>A0A1M4Z336_STRHI</name>
<dbReference type="Proteomes" id="UP000184501">
    <property type="component" value="Unassembled WGS sequence"/>
</dbReference>
<dbReference type="AlphaFoldDB" id="A0A1M4Z336"/>